<sequence>MKLPTARSRLPARPRKIGSEVRIFRRYHQYAIVAAGAGPLAILLVAVAPELGPFPALGAAAILTLSPLILGFVVYSPQRDRVVLEQDRLVFQHRPPLPFKQIRSYNLDDHVDLILIDGPSVLLQRTRASMHDFPTFRDALAEALADRPANAAAAPQRRHFFGAWPARVWGAGLLLATAALVITGVLHGWPLYKAPMLGIVPVVGIGLLLSRRRH</sequence>
<dbReference type="OrthoDB" id="6052495at2"/>
<organism evidence="2 3">
    <name type="scientific">Stenotrophomonas maltophilia</name>
    <name type="common">Pseudomonas maltophilia</name>
    <name type="synonym">Xanthomonas maltophilia</name>
    <dbReference type="NCBI Taxonomy" id="40324"/>
    <lineage>
        <taxon>Bacteria</taxon>
        <taxon>Pseudomonadati</taxon>
        <taxon>Pseudomonadota</taxon>
        <taxon>Gammaproteobacteria</taxon>
        <taxon>Lysobacterales</taxon>
        <taxon>Lysobacteraceae</taxon>
        <taxon>Stenotrophomonas</taxon>
        <taxon>Stenotrophomonas maltophilia group</taxon>
    </lineage>
</organism>
<proteinExistence type="predicted"/>
<feature type="transmembrane region" description="Helical" evidence="1">
    <location>
        <begin position="54"/>
        <end position="75"/>
    </location>
</feature>
<gene>
    <name evidence="2" type="ORF">D7Y33_05585</name>
</gene>
<feature type="transmembrane region" description="Helical" evidence="1">
    <location>
        <begin position="30"/>
        <end position="48"/>
    </location>
</feature>
<reference evidence="2" key="2">
    <citation type="journal article" date="2020" name="Front. Microbiol.">
        <title>Genetic Variants of the DSF Quorum Sensing System in Stenotrophomonas maltophilia Influence Virulence and Resistance Phenotypes Among Genotypically Diverse Clinical Isolates.</title>
        <authorList>
            <person name="Yero D."/>
            <person name="Huedo P."/>
            <person name="Conchillo-Sole O."/>
            <person name="Martinez-Servat S."/>
            <person name="Mamat U."/>
            <person name="Coves X."/>
            <person name="Llanas F."/>
            <person name="Roca I."/>
            <person name="Vila J."/>
            <person name="Schaible U.E."/>
            <person name="Daura X."/>
            <person name="Gibert I."/>
        </authorList>
    </citation>
    <scope>NUCLEOTIDE SEQUENCE</scope>
    <source>
        <strain evidence="2">OG156</strain>
    </source>
</reference>
<keyword evidence="1" id="KW-0472">Membrane</keyword>
<evidence type="ECO:0008006" key="4">
    <source>
        <dbReference type="Google" id="ProtNLM"/>
    </source>
</evidence>
<dbReference type="AlphaFoldDB" id="A0A2J0SN02"/>
<evidence type="ECO:0000313" key="2">
    <source>
        <dbReference type="EMBL" id="MBA0310492.1"/>
    </source>
</evidence>
<evidence type="ECO:0000313" key="3">
    <source>
        <dbReference type="Proteomes" id="UP000822271"/>
    </source>
</evidence>
<accession>A0A2J0SN02</accession>
<feature type="transmembrane region" description="Helical" evidence="1">
    <location>
        <begin position="166"/>
        <end position="186"/>
    </location>
</feature>
<keyword evidence="1" id="KW-1133">Transmembrane helix</keyword>
<evidence type="ECO:0000256" key="1">
    <source>
        <dbReference type="SAM" id="Phobius"/>
    </source>
</evidence>
<name>A0A2J0SN02_STEMA</name>
<dbReference type="RefSeq" id="WP_049429690.1">
    <property type="nucleotide sequence ID" value="NZ_CP154630.1"/>
</dbReference>
<comment type="caution">
    <text evidence="2">The sequence shown here is derived from an EMBL/GenBank/DDBJ whole genome shotgun (WGS) entry which is preliminary data.</text>
</comment>
<dbReference type="EMBL" id="RAUE01000010">
    <property type="protein sequence ID" value="MBA0310492.1"/>
    <property type="molecule type" value="Genomic_DNA"/>
</dbReference>
<keyword evidence="1" id="KW-0812">Transmembrane</keyword>
<protein>
    <recommendedName>
        <fullName evidence="4">Transmembrane protein</fullName>
    </recommendedName>
</protein>
<reference evidence="2" key="1">
    <citation type="submission" date="2018-09" db="EMBL/GenBank/DDBJ databases">
        <authorList>
            <person name="Groschel M."/>
            <person name="Kohl T."/>
            <person name="Conchillo-Sole O."/>
            <person name="Mamat U."/>
            <person name="Yero D."/>
            <person name="Niemann S."/>
            <person name="Daura X."/>
            <person name="Gibert I."/>
        </authorList>
    </citation>
    <scope>NUCLEOTIDE SEQUENCE</scope>
    <source>
        <strain evidence="2">OG156</strain>
    </source>
</reference>
<dbReference type="Proteomes" id="UP000822271">
    <property type="component" value="Unassembled WGS sequence"/>
</dbReference>
<feature type="transmembrane region" description="Helical" evidence="1">
    <location>
        <begin position="192"/>
        <end position="210"/>
    </location>
</feature>